<evidence type="ECO:0000313" key="8">
    <source>
        <dbReference type="Proteomes" id="UP000324595"/>
    </source>
</evidence>
<organism evidence="7 8">
    <name type="scientific">Fodinibius salinus</name>
    <dbReference type="NCBI Taxonomy" id="860790"/>
    <lineage>
        <taxon>Bacteria</taxon>
        <taxon>Pseudomonadati</taxon>
        <taxon>Balneolota</taxon>
        <taxon>Balneolia</taxon>
        <taxon>Balneolales</taxon>
        <taxon>Balneolaceae</taxon>
        <taxon>Fodinibius</taxon>
    </lineage>
</organism>
<dbReference type="PANTHER" id="PTHR42948:SF1">
    <property type="entry name" value="TRANSPORTER"/>
    <property type="match status" value="1"/>
</dbReference>
<keyword evidence="3 6" id="KW-0812">Transmembrane</keyword>
<feature type="transmembrane region" description="Helical" evidence="6">
    <location>
        <begin position="176"/>
        <end position="195"/>
    </location>
</feature>
<keyword evidence="4 6" id="KW-1133">Transmembrane helix</keyword>
<dbReference type="AlphaFoldDB" id="A0A5D3YMQ8"/>
<dbReference type="Proteomes" id="UP000324595">
    <property type="component" value="Unassembled WGS sequence"/>
</dbReference>
<dbReference type="NCBIfam" id="NF037979">
    <property type="entry name" value="Na_transp"/>
    <property type="match status" value="1"/>
</dbReference>
<keyword evidence="2" id="KW-0813">Transport</keyword>
<proteinExistence type="predicted"/>
<dbReference type="PROSITE" id="PS50267">
    <property type="entry name" value="NA_NEUROTRAN_SYMP_3"/>
    <property type="match status" value="1"/>
</dbReference>
<dbReference type="PANTHER" id="PTHR42948">
    <property type="entry name" value="TRANSPORTER"/>
    <property type="match status" value="1"/>
</dbReference>
<evidence type="ECO:0000256" key="4">
    <source>
        <dbReference type="ARBA" id="ARBA00022989"/>
    </source>
</evidence>
<dbReference type="OrthoDB" id="9762833at2"/>
<dbReference type="Pfam" id="PF00209">
    <property type="entry name" value="SNF"/>
    <property type="match status" value="2"/>
</dbReference>
<keyword evidence="8" id="KW-1185">Reference proteome</keyword>
<dbReference type="CDD" id="cd10336">
    <property type="entry name" value="SLC6sbd_Tyt1-Like"/>
    <property type="match status" value="1"/>
</dbReference>
<evidence type="ECO:0000256" key="2">
    <source>
        <dbReference type="ARBA" id="ARBA00022448"/>
    </source>
</evidence>
<keyword evidence="5 6" id="KW-0472">Membrane</keyword>
<evidence type="ECO:0000256" key="6">
    <source>
        <dbReference type="SAM" id="Phobius"/>
    </source>
</evidence>
<feature type="transmembrane region" description="Helical" evidence="6">
    <location>
        <begin position="386"/>
        <end position="403"/>
    </location>
</feature>
<feature type="transmembrane region" description="Helical" evidence="6">
    <location>
        <begin position="423"/>
        <end position="445"/>
    </location>
</feature>
<evidence type="ECO:0000313" key="7">
    <source>
        <dbReference type="EMBL" id="TYP95190.1"/>
    </source>
</evidence>
<dbReference type="InterPro" id="IPR037272">
    <property type="entry name" value="SNS_sf"/>
</dbReference>
<gene>
    <name evidence="7" type="ORF">LX73_0486</name>
</gene>
<reference evidence="7 8" key="1">
    <citation type="submission" date="2019-07" db="EMBL/GenBank/DDBJ databases">
        <title>Genomic Encyclopedia of Archaeal and Bacterial Type Strains, Phase II (KMG-II): from individual species to whole genera.</title>
        <authorList>
            <person name="Goeker M."/>
        </authorList>
    </citation>
    <scope>NUCLEOTIDE SEQUENCE [LARGE SCALE GENOMIC DNA]</scope>
    <source>
        <strain evidence="7 8">DSM 21935</strain>
    </source>
</reference>
<protein>
    <submittedName>
        <fullName evidence="7">Neurotransmitter:Na+ symporter, NSS family</fullName>
    </submittedName>
</protein>
<name>A0A5D3YMQ8_9BACT</name>
<comment type="caution">
    <text evidence="7">The sequence shown here is derived from an EMBL/GenBank/DDBJ whole genome shotgun (WGS) entry which is preliminary data.</text>
</comment>
<dbReference type="PRINTS" id="PR00176">
    <property type="entry name" value="NANEUSMPORT"/>
</dbReference>
<evidence type="ECO:0000256" key="3">
    <source>
        <dbReference type="ARBA" id="ARBA00022692"/>
    </source>
</evidence>
<dbReference type="InterPro" id="IPR047218">
    <property type="entry name" value="YocR/YhdH-like"/>
</dbReference>
<sequence length="458" mass="49435">MAQTDTTDRGNWNSRIGFVLAAAGSAVGLGNIWRFPTEVASNGGGAFLLIYLICCFAIGFPVMVAELSIGRKTERNPVGAFKALSSNKFYPLIGFWGVLCGVMILSFYTVVAGWTFSYVFEEIFFFAGLDSWATYFAEVSNGVKNGIFSTIFMGATVSIILGGVSDGIERATKFMMPVLIGILMIMIGYVAFQPGAATGFAEYLKPDFSQISAPLIFSAMGQAFFSLSLGMGALITYGSYLSKKENVPEAAAFVTLADVGIAFLAGLLIMPAMYMAESFGVNIFSESGELLASSDLIFQVLPALFHSLNTTAGIIFGVSFFLLLSMAALTSTISLLEVPTSYVIDEYNVKRKKAAITIGAGILIISLIISFDISLIGSIDFIFSKVGLPLGGFLICYFLGYVWTVKNALEELEHGYPGLDSSIFKAVWPIFIKFLAPLAILYNLLEAIGFISYIEQLF</sequence>
<feature type="transmembrane region" description="Helical" evidence="6">
    <location>
        <begin position="315"/>
        <end position="336"/>
    </location>
</feature>
<feature type="transmembrane region" description="Helical" evidence="6">
    <location>
        <begin position="250"/>
        <end position="270"/>
    </location>
</feature>
<accession>A0A5D3YMQ8</accession>
<comment type="subcellular location">
    <subcellularLocation>
        <location evidence="1">Membrane</location>
        <topology evidence="1">Multi-pass membrane protein</topology>
    </subcellularLocation>
</comment>
<evidence type="ECO:0000256" key="5">
    <source>
        <dbReference type="ARBA" id="ARBA00023136"/>
    </source>
</evidence>
<feature type="transmembrane region" description="Helical" evidence="6">
    <location>
        <begin position="146"/>
        <end position="164"/>
    </location>
</feature>
<dbReference type="SUPFAM" id="SSF161070">
    <property type="entry name" value="SNF-like"/>
    <property type="match status" value="1"/>
</dbReference>
<evidence type="ECO:0000256" key="1">
    <source>
        <dbReference type="ARBA" id="ARBA00004141"/>
    </source>
</evidence>
<feature type="transmembrane region" description="Helical" evidence="6">
    <location>
        <begin position="12"/>
        <end position="33"/>
    </location>
</feature>
<dbReference type="EMBL" id="VNHY01000001">
    <property type="protein sequence ID" value="TYP95190.1"/>
    <property type="molecule type" value="Genomic_DNA"/>
</dbReference>
<dbReference type="RefSeq" id="WP_148897867.1">
    <property type="nucleotide sequence ID" value="NZ_VNHY01000001.1"/>
</dbReference>
<dbReference type="InterPro" id="IPR000175">
    <property type="entry name" value="Na/ntran_symport"/>
</dbReference>
<feature type="transmembrane region" description="Helical" evidence="6">
    <location>
        <begin position="89"/>
        <end position="111"/>
    </location>
</feature>
<dbReference type="GO" id="GO:0016020">
    <property type="term" value="C:membrane"/>
    <property type="evidence" value="ECO:0007669"/>
    <property type="project" value="UniProtKB-SubCell"/>
</dbReference>
<feature type="transmembrane region" description="Helical" evidence="6">
    <location>
        <begin position="215"/>
        <end position="238"/>
    </location>
</feature>
<feature type="transmembrane region" description="Helical" evidence="6">
    <location>
        <begin position="45"/>
        <end position="69"/>
    </location>
</feature>
<feature type="transmembrane region" description="Helical" evidence="6">
    <location>
        <begin position="356"/>
        <end position="379"/>
    </location>
</feature>